<evidence type="ECO:0008006" key="5">
    <source>
        <dbReference type="Google" id="ProtNLM"/>
    </source>
</evidence>
<dbReference type="EMBL" id="JABFCS010000001">
    <property type="protein sequence ID" value="NNU42075.1"/>
    <property type="molecule type" value="Genomic_DNA"/>
</dbReference>
<reference evidence="3 4" key="2">
    <citation type="submission" date="2020-06" db="EMBL/GenBank/DDBJ databases">
        <title>Ramlibacter rhizophilus sp. nov., isolated from rhizosphere soil of national flower Mugunghwa from South Korea.</title>
        <authorList>
            <person name="Zheng-Fei Y."/>
            <person name="Huan T."/>
        </authorList>
    </citation>
    <scope>NUCLEOTIDE SEQUENCE [LARGE SCALE GENOMIC DNA]</scope>
    <source>
        <strain evidence="3 4">B156</strain>
    </source>
</reference>
<keyword evidence="4" id="KW-1185">Reference proteome</keyword>
<protein>
    <recommendedName>
        <fullName evidence="5">Porin</fullName>
    </recommendedName>
</protein>
<dbReference type="RefSeq" id="WP_171556475.1">
    <property type="nucleotide sequence ID" value="NZ_JABFCS010000001.1"/>
</dbReference>
<feature type="signal peptide" evidence="2">
    <location>
        <begin position="1"/>
        <end position="21"/>
    </location>
</feature>
<reference evidence="3 4" key="1">
    <citation type="submission" date="2020-05" db="EMBL/GenBank/DDBJ databases">
        <authorList>
            <person name="Khan S.A."/>
            <person name="Jeon C.O."/>
            <person name="Chun B.H."/>
        </authorList>
    </citation>
    <scope>NUCLEOTIDE SEQUENCE [LARGE SCALE GENOMIC DNA]</scope>
    <source>
        <strain evidence="3 4">B156</strain>
    </source>
</reference>
<evidence type="ECO:0000256" key="1">
    <source>
        <dbReference type="SAM" id="MobiDB-lite"/>
    </source>
</evidence>
<accession>A0A849KAK2</accession>
<dbReference type="AlphaFoldDB" id="A0A849KAK2"/>
<evidence type="ECO:0000256" key="2">
    <source>
        <dbReference type="SAM" id="SignalP"/>
    </source>
</evidence>
<name>A0A849KAK2_9BURK</name>
<gene>
    <name evidence="3" type="ORF">HK415_01235</name>
</gene>
<keyword evidence="2" id="KW-0732">Signal</keyword>
<proteinExistence type="predicted"/>
<feature type="chain" id="PRO_5032721821" description="Porin" evidence="2">
    <location>
        <begin position="22"/>
        <end position="46"/>
    </location>
</feature>
<sequence>MNRKSLIAALVLAATAAGASAESYEEYNTPSCPPRPAPSWNTCEAA</sequence>
<organism evidence="3 4">
    <name type="scientific">Ramlibacter montanisoli</name>
    <dbReference type="NCBI Taxonomy" id="2732512"/>
    <lineage>
        <taxon>Bacteria</taxon>
        <taxon>Pseudomonadati</taxon>
        <taxon>Pseudomonadota</taxon>
        <taxon>Betaproteobacteria</taxon>
        <taxon>Burkholderiales</taxon>
        <taxon>Comamonadaceae</taxon>
        <taxon>Ramlibacter</taxon>
    </lineage>
</organism>
<evidence type="ECO:0000313" key="4">
    <source>
        <dbReference type="Proteomes" id="UP000552954"/>
    </source>
</evidence>
<comment type="caution">
    <text evidence="3">The sequence shown here is derived from an EMBL/GenBank/DDBJ whole genome shotgun (WGS) entry which is preliminary data.</text>
</comment>
<feature type="region of interest" description="Disordered" evidence="1">
    <location>
        <begin position="25"/>
        <end position="46"/>
    </location>
</feature>
<dbReference type="Proteomes" id="UP000552954">
    <property type="component" value="Unassembled WGS sequence"/>
</dbReference>
<evidence type="ECO:0000313" key="3">
    <source>
        <dbReference type="EMBL" id="NNU42075.1"/>
    </source>
</evidence>